<evidence type="ECO:0000313" key="10">
    <source>
        <dbReference type="EMBL" id="CAF3863540.1"/>
    </source>
</evidence>
<feature type="compositionally biased region" description="Low complexity" evidence="4">
    <location>
        <begin position="1242"/>
        <end position="1252"/>
    </location>
</feature>
<organism evidence="9 11">
    <name type="scientific">Didymodactylos carnosus</name>
    <dbReference type="NCBI Taxonomy" id="1234261"/>
    <lineage>
        <taxon>Eukaryota</taxon>
        <taxon>Metazoa</taxon>
        <taxon>Spiralia</taxon>
        <taxon>Gnathifera</taxon>
        <taxon>Rotifera</taxon>
        <taxon>Eurotatoria</taxon>
        <taxon>Bdelloidea</taxon>
        <taxon>Philodinida</taxon>
        <taxon>Philodinidae</taxon>
        <taxon>Didymodactylos</taxon>
    </lineage>
</organism>
<dbReference type="InterPro" id="IPR013780">
    <property type="entry name" value="Glyco_hydro_b"/>
</dbReference>
<dbReference type="PROSITE" id="PS00129">
    <property type="entry name" value="GLYCOSYL_HYDROL_F31_1"/>
    <property type="match status" value="1"/>
</dbReference>
<dbReference type="Gene3D" id="2.60.40.1760">
    <property type="entry name" value="glycosyl hydrolase (family 31)"/>
    <property type="match status" value="1"/>
</dbReference>
<dbReference type="Gene3D" id="2.60.40.1180">
    <property type="entry name" value="Golgi alpha-mannosidase II"/>
    <property type="match status" value="2"/>
</dbReference>
<evidence type="ECO:0000256" key="3">
    <source>
        <dbReference type="ARBA" id="ARBA00023295"/>
    </source>
</evidence>
<dbReference type="SUPFAM" id="SSF51445">
    <property type="entry name" value="(Trans)glycosidases"/>
    <property type="match status" value="1"/>
</dbReference>
<dbReference type="Pfam" id="PF13802">
    <property type="entry name" value="Gal_mutarotas_2"/>
    <property type="match status" value="1"/>
</dbReference>
<sequence>MPQYFGSLPTTTDAWTAIGRVHSIKHEDKNTIHLQCDNARVSISVLDSNLVRVRLCGKDEEFLPQRPWGVTLDDSEWIKENSQIIVQESQDSINIQTRQIRISIQREKCLIAFFDDQNRAFAQDTDIGMGWRMGSVAGWKKIENDEHFYGFGERTGYLDKLSEIKTNWAVNCLDFDSLTDEMYMAIPFYIALRSNLMYGFYFNTTYWSQFDIGCEKPGQLKYETRHGGQLDYYVMYGKQPSEIIRTYTQLTGRMPLPPKWALGYHQCRWSYESENIVRDLAKNFRQRKIPCDVIHLDIDYMRGYRVFTWSNKRFPNAKQMINDIKQEGFKVVPIIDPVKYEPEADFAPFDEGMENDYFVRHRDGRLFHGYAWPEKIVFPDFVRSSVREWWGNIHKTLIEDGVCGIWNDMNEPAVSDRPIGDGGAKICFPLDAIHDIDRKRQDDTNGPINNKTVILQASASHSEVHNLYGLLMTRSTAEGLRRLRPKERSFLLTRSGFAGVQRYSAVWMGDNHSKWDYLETSMPMLCNMGLSGVSFVGADIGGFASNATAELFARWMQLGVLYPFCRGHSAMTTARHEPWTFGEKVENICRDYLNLRYQLLPYLYTLFWESSMTGSPILRPLLYHYFDDSKTYALYDQVLLGEWLMAAPIYRQGVECRCVYLPRGTWYDWWTNEIYEGSKYILASAPLEKMPLYVRSCAIIPMQPIVQHTNEIVNKLFLNVYPPQDQNERGEFILYEDDGNTFDYQYGIYSTTKFCVYIDEKPVAKDDQENDPQMEEKNVDFAFTVAYPTNLIHLKLLMDDDDDDTNNNNDPPTEDTCYRNSRFYDASLKRSNSSPAIHMIINNLDNDVQYDDLDLCASKFRRYSSSFVGSSQYSKIGRLAQIMKNEIGNPIMDEVSQERDLHDNIKMSISFTDLAVGDEQLPPPIAQSIDSRRSSINSSDSSTNYCLPLSPSTPIRTGSIVSNQRQCYSPALQQQVAPFQCYLSSPPSRSQSPIAKSSSSSSSCSLSTHLATFPPNLKRKNCEDRDNACQTNKRTALDKDYLFGEQNTSSPESFSSEHGPLTVPSPLINTINNNNLILSSNSSSFKPVLRRLSNTTSQQTQQQHSTSFNIYTITPSSFPLSSHQQQIDIDLSYSSNHFGSTCSSPTSSTSSSCSFVPISPATTASTYSSCISASSLLVPSAHSFDKHNIHSLVIPSSDSRSTETITSTIRSQQYNYSHSKIKSGSSNQLQRDRSLETDSDSTKATSDTSTTTRKLEPLSVLLPSLDTFEATAVVNDDDGYSSACASPKRSIVDNNVTKYTFQTYSIDSNSPIPSSPTTDNLDLDIAQND</sequence>
<evidence type="ECO:0000259" key="5">
    <source>
        <dbReference type="Pfam" id="PF01055"/>
    </source>
</evidence>
<dbReference type="OrthoDB" id="5945172at2759"/>
<evidence type="ECO:0000256" key="4">
    <source>
        <dbReference type="SAM" id="MobiDB-lite"/>
    </source>
</evidence>
<dbReference type="CDD" id="cd14752">
    <property type="entry name" value="GH31_N"/>
    <property type="match status" value="1"/>
</dbReference>
<proteinExistence type="inferred from homology"/>
<dbReference type="InterPro" id="IPR033403">
    <property type="entry name" value="DUF5110"/>
</dbReference>
<feature type="region of interest" description="Disordered" evidence="4">
    <location>
        <begin position="1307"/>
        <end position="1329"/>
    </location>
</feature>
<keyword evidence="2" id="KW-0378">Hydrolase</keyword>
<evidence type="ECO:0008006" key="12">
    <source>
        <dbReference type="Google" id="ProtNLM"/>
    </source>
</evidence>
<evidence type="ECO:0000313" key="9">
    <source>
        <dbReference type="EMBL" id="CAF1098482.1"/>
    </source>
</evidence>
<dbReference type="Proteomes" id="UP000681722">
    <property type="component" value="Unassembled WGS sequence"/>
</dbReference>
<feature type="region of interest" description="Disordered" evidence="4">
    <location>
        <begin position="923"/>
        <end position="950"/>
    </location>
</feature>
<protein>
    <recommendedName>
        <fullName evidence="12">Alpha-glucosidase</fullName>
    </recommendedName>
</protein>
<comment type="caution">
    <text evidence="9">The sequence shown here is derived from an EMBL/GenBank/DDBJ whole genome shotgun (WGS) entry which is preliminary data.</text>
</comment>
<feature type="domain" description="Glycoside hydrolase family 31 N-terminal" evidence="6">
    <location>
        <begin position="41"/>
        <end position="211"/>
    </location>
</feature>
<dbReference type="Pfam" id="PF01055">
    <property type="entry name" value="Glyco_hydro_31_2nd"/>
    <property type="match status" value="1"/>
</dbReference>
<dbReference type="GO" id="GO:0005975">
    <property type="term" value="P:carbohydrate metabolic process"/>
    <property type="evidence" value="ECO:0007669"/>
    <property type="project" value="InterPro"/>
</dbReference>
<evidence type="ECO:0000259" key="8">
    <source>
        <dbReference type="Pfam" id="PF21365"/>
    </source>
</evidence>
<reference evidence="9" key="1">
    <citation type="submission" date="2021-02" db="EMBL/GenBank/DDBJ databases">
        <authorList>
            <person name="Nowell W R."/>
        </authorList>
    </citation>
    <scope>NUCLEOTIDE SEQUENCE</scope>
</reference>
<feature type="domain" description="Glycoside hydrolase family 31 TIM barrel" evidence="5">
    <location>
        <begin position="255"/>
        <end position="606"/>
    </location>
</feature>
<feature type="region of interest" description="Disordered" evidence="4">
    <location>
        <begin position="1040"/>
        <end position="1059"/>
    </location>
</feature>
<dbReference type="InterPro" id="IPR000322">
    <property type="entry name" value="Glyco_hydro_31_TIM"/>
</dbReference>
<feature type="region of interest" description="Disordered" evidence="4">
    <location>
        <begin position="1216"/>
        <end position="1252"/>
    </location>
</feature>
<dbReference type="PANTHER" id="PTHR22762:SF166">
    <property type="entry name" value="ALPHA-GLUCOSIDASE"/>
    <property type="match status" value="1"/>
</dbReference>
<dbReference type="InterPro" id="IPR030458">
    <property type="entry name" value="Glyco_hydro_31_AS"/>
</dbReference>
<evidence type="ECO:0000313" key="11">
    <source>
        <dbReference type="Proteomes" id="UP000663829"/>
    </source>
</evidence>
<name>A0A814NWZ2_9BILA</name>
<dbReference type="Pfam" id="PF17137">
    <property type="entry name" value="DUF5110"/>
    <property type="match status" value="1"/>
</dbReference>
<keyword evidence="3" id="KW-0326">Glycosidase</keyword>
<evidence type="ECO:0000259" key="6">
    <source>
        <dbReference type="Pfam" id="PF13802"/>
    </source>
</evidence>
<evidence type="ECO:0000256" key="2">
    <source>
        <dbReference type="ARBA" id="ARBA00022801"/>
    </source>
</evidence>
<gene>
    <name evidence="9" type="ORF">GPM918_LOCUS18625</name>
    <name evidence="10" type="ORF">SRO942_LOCUS18621</name>
</gene>
<dbReference type="Gene3D" id="3.20.20.80">
    <property type="entry name" value="Glycosidases"/>
    <property type="match status" value="1"/>
</dbReference>
<feature type="compositionally biased region" description="Low complexity" evidence="4">
    <location>
        <begin position="1307"/>
        <end position="1320"/>
    </location>
</feature>
<feature type="domain" description="DUF5110" evidence="7">
    <location>
        <begin position="716"/>
        <end position="758"/>
    </location>
</feature>
<dbReference type="SUPFAM" id="SSF51011">
    <property type="entry name" value="Glycosyl hydrolase domain"/>
    <property type="match status" value="1"/>
</dbReference>
<dbReference type="InterPro" id="IPR025887">
    <property type="entry name" value="Glyco_hydro_31_N_dom"/>
</dbReference>
<dbReference type="Proteomes" id="UP000663829">
    <property type="component" value="Unassembled WGS sequence"/>
</dbReference>
<dbReference type="CDD" id="cd06604">
    <property type="entry name" value="GH31_glucosidase_II_MalA"/>
    <property type="match status" value="1"/>
</dbReference>
<dbReference type="EMBL" id="CAJNOQ010005430">
    <property type="protein sequence ID" value="CAF1098482.1"/>
    <property type="molecule type" value="Genomic_DNA"/>
</dbReference>
<feature type="compositionally biased region" description="Polar residues" evidence="4">
    <location>
        <begin position="1045"/>
        <end position="1056"/>
    </location>
</feature>
<dbReference type="Pfam" id="PF21365">
    <property type="entry name" value="Glyco_hydro_31_3rd"/>
    <property type="match status" value="1"/>
</dbReference>
<evidence type="ECO:0000256" key="1">
    <source>
        <dbReference type="ARBA" id="ARBA00007806"/>
    </source>
</evidence>
<keyword evidence="11" id="KW-1185">Reference proteome</keyword>
<dbReference type="GO" id="GO:0030246">
    <property type="term" value="F:carbohydrate binding"/>
    <property type="evidence" value="ECO:0007669"/>
    <property type="project" value="InterPro"/>
</dbReference>
<dbReference type="SUPFAM" id="SSF74650">
    <property type="entry name" value="Galactose mutarotase-like"/>
    <property type="match status" value="1"/>
</dbReference>
<accession>A0A814NWZ2</accession>
<dbReference type="GO" id="GO:0090599">
    <property type="term" value="F:alpha-glucosidase activity"/>
    <property type="evidence" value="ECO:0007669"/>
    <property type="project" value="UniProtKB-ARBA"/>
</dbReference>
<dbReference type="InterPro" id="IPR017853">
    <property type="entry name" value="GH"/>
</dbReference>
<dbReference type="InterPro" id="IPR011013">
    <property type="entry name" value="Gal_mutarotase_sf_dom"/>
</dbReference>
<feature type="compositionally biased region" description="Polar residues" evidence="4">
    <location>
        <begin position="1216"/>
        <end position="1229"/>
    </location>
</feature>
<evidence type="ECO:0000259" key="7">
    <source>
        <dbReference type="Pfam" id="PF17137"/>
    </source>
</evidence>
<comment type="similarity">
    <text evidence="1">Belongs to the glycosyl hydrolase 31 family.</text>
</comment>
<dbReference type="EMBL" id="CAJOBC010005429">
    <property type="protein sequence ID" value="CAF3863540.1"/>
    <property type="molecule type" value="Genomic_DNA"/>
</dbReference>
<feature type="domain" description="Glycosyl hydrolase family 31 C-terminal" evidence="8">
    <location>
        <begin position="614"/>
        <end position="700"/>
    </location>
</feature>
<dbReference type="InterPro" id="IPR048395">
    <property type="entry name" value="Glyco_hydro_31_C"/>
</dbReference>
<dbReference type="PANTHER" id="PTHR22762">
    <property type="entry name" value="ALPHA-GLUCOSIDASE"/>
    <property type="match status" value="1"/>
</dbReference>